<feature type="chain" id="PRO_5019284979" description="DUF2509 family protein" evidence="1">
    <location>
        <begin position="22"/>
        <end position="117"/>
    </location>
</feature>
<evidence type="ECO:0000313" key="3">
    <source>
        <dbReference type="Proteomes" id="UP000287996"/>
    </source>
</evidence>
<evidence type="ECO:0008006" key="4">
    <source>
        <dbReference type="Google" id="ProtNLM"/>
    </source>
</evidence>
<dbReference type="Proteomes" id="UP000287996">
    <property type="component" value="Unassembled WGS sequence"/>
</dbReference>
<feature type="signal peptide" evidence="1">
    <location>
        <begin position="1"/>
        <end position="21"/>
    </location>
</feature>
<organism evidence="2 3">
    <name type="scientific">Idiomarina tyrosinivorans</name>
    <dbReference type="NCBI Taxonomy" id="1445662"/>
    <lineage>
        <taxon>Bacteria</taxon>
        <taxon>Pseudomonadati</taxon>
        <taxon>Pseudomonadota</taxon>
        <taxon>Gammaproteobacteria</taxon>
        <taxon>Alteromonadales</taxon>
        <taxon>Idiomarinaceae</taxon>
        <taxon>Idiomarina</taxon>
    </lineage>
</organism>
<accession>A0A432ZRF5</accession>
<dbReference type="AlphaFoldDB" id="A0A432ZRF5"/>
<dbReference type="RefSeq" id="WP_126841562.1">
    <property type="nucleotide sequence ID" value="NZ_PIQH01000004.1"/>
</dbReference>
<proteinExistence type="predicted"/>
<gene>
    <name evidence="2" type="ORF">CWI84_05460</name>
</gene>
<keyword evidence="3" id="KW-1185">Reference proteome</keyword>
<reference evidence="2 3" key="1">
    <citation type="journal article" date="2011" name="Front. Microbiol.">
        <title>Genomic signatures of strain selection and enhancement in Bacillus atrophaeus var. globigii, a historical biowarfare simulant.</title>
        <authorList>
            <person name="Gibbons H.S."/>
            <person name="Broomall S.M."/>
            <person name="McNew L.A."/>
            <person name="Daligault H."/>
            <person name="Chapman C."/>
            <person name="Bruce D."/>
            <person name="Karavis M."/>
            <person name="Krepps M."/>
            <person name="McGregor P.A."/>
            <person name="Hong C."/>
            <person name="Park K.H."/>
            <person name="Akmal A."/>
            <person name="Feldman A."/>
            <person name="Lin J.S."/>
            <person name="Chang W.E."/>
            <person name="Higgs B.W."/>
            <person name="Demirev P."/>
            <person name="Lindquist J."/>
            <person name="Liem A."/>
            <person name="Fochler E."/>
            <person name="Read T.D."/>
            <person name="Tapia R."/>
            <person name="Johnson S."/>
            <person name="Bishop-Lilly K.A."/>
            <person name="Detter C."/>
            <person name="Han C."/>
            <person name="Sozhamannan S."/>
            <person name="Rosenzweig C.N."/>
            <person name="Skowronski E.W."/>
        </authorList>
    </citation>
    <scope>NUCLEOTIDE SEQUENCE [LARGE SCALE GENOMIC DNA]</scope>
    <source>
        <strain evidence="2 3">CC-PW-9</strain>
    </source>
</reference>
<dbReference type="EMBL" id="PIQH01000004">
    <property type="protein sequence ID" value="RUO80505.1"/>
    <property type="molecule type" value="Genomic_DNA"/>
</dbReference>
<comment type="caution">
    <text evidence="2">The sequence shown here is derived from an EMBL/GenBank/DDBJ whole genome shotgun (WGS) entry which is preliminary data.</text>
</comment>
<evidence type="ECO:0000256" key="1">
    <source>
        <dbReference type="SAM" id="SignalP"/>
    </source>
</evidence>
<name>A0A432ZRF5_9GAMM</name>
<keyword evidence="1" id="KW-0732">Signal</keyword>
<sequence length="117" mass="13331">MPFSFVTFLLCLILLLQPSFGQQQWHALYRVQQQQFLALALPVQLNYWWQNCQRLNPERSYWQVAESGNSLTFTLKQGSVTGAIAVQNAIRQRYSGLLVQRQGSTLALVISKPAQCS</sequence>
<evidence type="ECO:0000313" key="2">
    <source>
        <dbReference type="EMBL" id="RUO80505.1"/>
    </source>
</evidence>
<protein>
    <recommendedName>
        <fullName evidence="4">DUF2509 family protein</fullName>
    </recommendedName>
</protein>